<accession>A0AA35RRH0</accession>
<reference evidence="5" key="1">
    <citation type="submission" date="2023-03" db="EMBL/GenBank/DDBJ databases">
        <authorList>
            <person name="Steffen K."/>
            <person name="Cardenas P."/>
        </authorList>
    </citation>
    <scope>NUCLEOTIDE SEQUENCE</scope>
</reference>
<dbReference type="NCBIfam" id="TIGR01304">
    <property type="entry name" value="IMP_DH_rel_2"/>
    <property type="match status" value="1"/>
</dbReference>
<keyword evidence="3" id="KW-0520">NAD</keyword>
<sequence length="378" mass="40163">MGRRLFKELERSYGFDEVAIVPGQVTINPELTSTKMTIGDLEFEIPIMASAMDGAVSPRFAARMHELGGLAVLNGEGLYSRYDDPYSVLEDIIATPQAEVTEFLQQVYSEPVKDHLMAAQVQEIKNSGATCAISFTPQSTKRMSPIAVEAGADMIVVQSTVTTARHMSNSYRGLIFSELIESIKVPVMVGNCVTYDVALELMETGIDGVLVGVGPGAACTTREVVGVGVPQVTATLECAAAREDYYKSTGRYVAVITDGGIRTGGDICKSIVSGADGVMLGTPFAQAEEAPGRGYNWGMANPHPELPRGTRVKVGTKGSLGQILYGPTSVTDGTQNFVAALKVGMGMCGAYSIRDLHQAEMIIAPAMKTEGKFLQLGG</sequence>
<protein>
    <submittedName>
        <fullName evidence="5">Uncharacterized oxidoreductase MSMEG_1603/MSMEI_1564</fullName>
    </submittedName>
</protein>
<comment type="caution">
    <text evidence="5">The sequence shown here is derived from an EMBL/GenBank/DDBJ whole genome shotgun (WGS) entry which is preliminary data.</text>
</comment>
<evidence type="ECO:0000256" key="2">
    <source>
        <dbReference type="ARBA" id="ARBA00023002"/>
    </source>
</evidence>
<name>A0AA35RRH0_GEOBA</name>
<dbReference type="CDD" id="cd00381">
    <property type="entry name" value="IMPDH"/>
    <property type="match status" value="1"/>
</dbReference>
<dbReference type="InterPro" id="IPR005990">
    <property type="entry name" value="IMP_DH"/>
</dbReference>
<gene>
    <name evidence="5" type="ORF">GBAR_LOCUS9332</name>
</gene>
<dbReference type="InterPro" id="IPR001093">
    <property type="entry name" value="IMP_DH_GMPRt"/>
</dbReference>
<dbReference type="InterPro" id="IPR013785">
    <property type="entry name" value="Aldolase_TIM"/>
</dbReference>
<dbReference type="PANTHER" id="PTHR11911">
    <property type="entry name" value="INOSINE-5-MONOPHOSPHATE DEHYDROGENASE RELATED"/>
    <property type="match status" value="1"/>
</dbReference>
<proteinExistence type="inferred from homology"/>
<dbReference type="Pfam" id="PF00478">
    <property type="entry name" value="IMPDH"/>
    <property type="match status" value="1"/>
</dbReference>
<evidence type="ECO:0000259" key="4">
    <source>
        <dbReference type="Pfam" id="PF00478"/>
    </source>
</evidence>
<dbReference type="EMBL" id="CASHTH010001407">
    <property type="protein sequence ID" value="CAI8014972.1"/>
    <property type="molecule type" value="Genomic_DNA"/>
</dbReference>
<dbReference type="GO" id="GO:0003938">
    <property type="term" value="F:IMP dehydrogenase activity"/>
    <property type="evidence" value="ECO:0007669"/>
    <property type="project" value="InterPro"/>
</dbReference>
<evidence type="ECO:0000256" key="3">
    <source>
        <dbReference type="ARBA" id="ARBA00023027"/>
    </source>
</evidence>
<evidence type="ECO:0000313" key="6">
    <source>
        <dbReference type="Proteomes" id="UP001174909"/>
    </source>
</evidence>
<feature type="domain" description="IMP dehydrogenase/GMP reductase" evidence="4">
    <location>
        <begin position="13"/>
        <end position="293"/>
    </location>
</feature>
<dbReference type="AlphaFoldDB" id="A0AA35RRH0"/>
<evidence type="ECO:0000256" key="1">
    <source>
        <dbReference type="ARBA" id="ARBA00005502"/>
    </source>
</evidence>
<evidence type="ECO:0000313" key="5">
    <source>
        <dbReference type="EMBL" id="CAI8014972.1"/>
    </source>
</evidence>
<dbReference type="InterPro" id="IPR005992">
    <property type="entry name" value="IMP_DH-rel2"/>
</dbReference>
<keyword evidence="2" id="KW-0560">Oxidoreductase</keyword>
<dbReference type="SMART" id="SM01240">
    <property type="entry name" value="IMPDH"/>
    <property type="match status" value="1"/>
</dbReference>
<dbReference type="Gene3D" id="3.20.20.70">
    <property type="entry name" value="Aldolase class I"/>
    <property type="match status" value="1"/>
</dbReference>
<organism evidence="5 6">
    <name type="scientific">Geodia barretti</name>
    <name type="common">Barrett's horny sponge</name>
    <dbReference type="NCBI Taxonomy" id="519541"/>
    <lineage>
        <taxon>Eukaryota</taxon>
        <taxon>Metazoa</taxon>
        <taxon>Porifera</taxon>
        <taxon>Demospongiae</taxon>
        <taxon>Heteroscleromorpha</taxon>
        <taxon>Tetractinellida</taxon>
        <taxon>Astrophorina</taxon>
        <taxon>Geodiidae</taxon>
        <taxon>Geodia</taxon>
    </lineage>
</organism>
<keyword evidence="6" id="KW-1185">Reference proteome</keyword>
<dbReference type="Proteomes" id="UP001174909">
    <property type="component" value="Unassembled WGS sequence"/>
</dbReference>
<comment type="similarity">
    <text evidence="1">Belongs to the IMPDH/GMPR family.</text>
</comment>
<dbReference type="PANTHER" id="PTHR11911:SF85">
    <property type="entry name" value="INOSINE-5'-MONOPHOSPHATE DEHYDROGENASE"/>
    <property type="match status" value="1"/>
</dbReference>
<dbReference type="GO" id="GO:0006183">
    <property type="term" value="P:GTP biosynthetic process"/>
    <property type="evidence" value="ECO:0007669"/>
    <property type="project" value="TreeGrafter"/>
</dbReference>
<dbReference type="SUPFAM" id="SSF51412">
    <property type="entry name" value="Inosine monophosphate dehydrogenase (IMPDH)"/>
    <property type="match status" value="1"/>
</dbReference>